<dbReference type="PANTHER" id="PTHR42973:SF9">
    <property type="entry name" value="FAD-BINDING PCMH-TYPE DOMAIN-CONTAINING PROTEIN-RELATED"/>
    <property type="match status" value="1"/>
</dbReference>
<gene>
    <name evidence="8" type="ORF">QBC32DRAFT_63978</name>
</gene>
<keyword evidence="4" id="KW-0274">FAD</keyword>
<reference evidence="8" key="2">
    <citation type="submission" date="2023-06" db="EMBL/GenBank/DDBJ databases">
        <authorList>
            <consortium name="Lawrence Berkeley National Laboratory"/>
            <person name="Mondo S.J."/>
            <person name="Hensen N."/>
            <person name="Bonometti L."/>
            <person name="Westerberg I."/>
            <person name="Brannstrom I.O."/>
            <person name="Guillou S."/>
            <person name="Cros-Aarteil S."/>
            <person name="Calhoun S."/>
            <person name="Haridas S."/>
            <person name="Kuo A."/>
            <person name="Pangilinan J."/>
            <person name="Riley R."/>
            <person name="Labutti K."/>
            <person name="Andreopoulos B."/>
            <person name="Lipzen A."/>
            <person name="Chen C."/>
            <person name="Yanf M."/>
            <person name="Daum C."/>
            <person name="Ng V."/>
            <person name="Clum A."/>
            <person name="Steindorff A."/>
            <person name="Ohm R."/>
            <person name="Martin F."/>
            <person name="Silar P."/>
            <person name="Natvig D."/>
            <person name="Lalanne C."/>
            <person name="Gautier V."/>
            <person name="Ament-Velasquez S.L."/>
            <person name="Kruys A."/>
            <person name="Hutchinson M.I."/>
            <person name="Powell A.J."/>
            <person name="Barry K."/>
            <person name="Miller A.N."/>
            <person name="Grigoriev I.V."/>
            <person name="Debuchy R."/>
            <person name="Gladieux P."/>
            <person name="Thoren M.H."/>
            <person name="Johannesson H."/>
        </authorList>
    </citation>
    <scope>NUCLEOTIDE SEQUENCE</scope>
    <source>
        <strain evidence="8">CBS 626.80</strain>
    </source>
</reference>
<feature type="signal peptide" evidence="6">
    <location>
        <begin position="1"/>
        <end position="34"/>
    </location>
</feature>
<protein>
    <recommendedName>
        <fullName evidence="7">FAD-binding PCMH-type domain-containing protein</fullName>
    </recommendedName>
</protein>
<organism evidence="8 9">
    <name type="scientific">Pseudoneurospora amorphoporcata</name>
    <dbReference type="NCBI Taxonomy" id="241081"/>
    <lineage>
        <taxon>Eukaryota</taxon>
        <taxon>Fungi</taxon>
        <taxon>Dikarya</taxon>
        <taxon>Ascomycota</taxon>
        <taxon>Pezizomycotina</taxon>
        <taxon>Sordariomycetes</taxon>
        <taxon>Sordariomycetidae</taxon>
        <taxon>Sordariales</taxon>
        <taxon>Sordariaceae</taxon>
        <taxon>Pseudoneurospora</taxon>
    </lineage>
</organism>
<dbReference type="Gene3D" id="3.30.43.10">
    <property type="entry name" value="Uridine Diphospho-n-acetylenolpyruvylglucosamine Reductase, domain 2"/>
    <property type="match status" value="1"/>
</dbReference>
<comment type="caution">
    <text evidence="8">The sequence shown here is derived from an EMBL/GenBank/DDBJ whole genome shotgun (WGS) entry which is preliminary data.</text>
</comment>
<dbReference type="Proteomes" id="UP001303222">
    <property type="component" value="Unassembled WGS sequence"/>
</dbReference>
<comment type="similarity">
    <text evidence="2">Belongs to the oxygen-dependent FAD-linked oxidoreductase family.</text>
</comment>
<dbReference type="PROSITE" id="PS51387">
    <property type="entry name" value="FAD_PCMH"/>
    <property type="match status" value="1"/>
</dbReference>
<dbReference type="InterPro" id="IPR050416">
    <property type="entry name" value="FAD-linked_Oxidoreductase"/>
</dbReference>
<dbReference type="GO" id="GO:0071949">
    <property type="term" value="F:FAD binding"/>
    <property type="evidence" value="ECO:0007669"/>
    <property type="project" value="InterPro"/>
</dbReference>
<dbReference type="PANTHER" id="PTHR42973">
    <property type="entry name" value="BINDING OXIDOREDUCTASE, PUTATIVE (AFU_ORTHOLOGUE AFUA_1G17690)-RELATED"/>
    <property type="match status" value="1"/>
</dbReference>
<dbReference type="GO" id="GO:0016491">
    <property type="term" value="F:oxidoreductase activity"/>
    <property type="evidence" value="ECO:0007669"/>
    <property type="project" value="UniProtKB-KW"/>
</dbReference>
<dbReference type="AlphaFoldDB" id="A0AAN6NQ86"/>
<evidence type="ECO:0000256" key="6">
    <source>
        <dbReference type="SAM" id="SignalP"/>
    </source>
</evidence>
<keyword evidence="6" id="KW-0732">Signal</keyword>
<dbReference type="InterPro" id="IPR016167">
    <property type="entry name" value="FAD-bd_PCMH_sub1"/>
</dbReference>
<evidence type="ECO:0000256" key="4">
    <source>
        <dbReference type="ARBA" id="ARBA00022827"/>
    </source>
</evidence>
<feature type="domain" description="FAD-binding PCMH-type" evidence="7">
    <location>
        <begin position="112"/>
        <end position="295"/>
    </location>
</feature>
<dbReference type="Gene3D" id="3.30.465.10">
    <property type="match status" value="1"/>
</dbReference>
<dbReference type="InterPro" id="IPR036318">
    <property type="entry name" value="FAD-bd_PCMH-like_sf"/>
</dbReference>
<keyword evidence="9" id="KW-1185">Reference proteome</keyword>
<dbReference type="InterPro" id="IPR006094">
    <property type="entry name" value="Oxid_FAD_bind_N"/>
</dbReference>
<sequence length="558" mass="61361">MSQHQVTTMLTCTRSLIWGGLLALLLHIASPTTASPVTPNINLPIAIRDTARAPPSSPEPEPRDYTSSPIFTIPPTIQQDLSRLLSPQSLILLPSSPSFSSYTHRWSSNPLTNSPTYGVIVIPASEPDVSRTIRYANTHGIPFLATTGTHGIPFLATTGTHGTWHGLAQLQGGMAIWTRNLTKMKFAADGKSATLGGGLRGDDVVPALWARGKQTTTGSCRCVSLLGPALGGGHGWLQGQYGLGADQILSARVVLANGTAVRASNTENGDLFWALRGAGHNFGVVTEVEYRLYDAGVRPEWAYQSYTFTQDRLEDVYRVHDEVMRNQSQYVVYWSLWRLVPEVDAVNPILISTVYYNGPPSEAASYFAPFAALNPLNTTPVLTTDYPGLAAAAQFRLTDWACQPKAGATVYGMDVDSYDVPALRQSYNAFRDMMRTEPALSASVAYLEGYSLQAVQAVPYESTAFALRDRNLLYGFLTTYEEQGNKTLDAAAQKWGEKIRDAAYGNVRQKFAYVNYAKGSESQQAMYGYESWRQERLKQLKRKYDPKGRFSFYAPIKA</sequence>
<dbReference type="Pfam" id="PF01565">
    <property type="entry name" value="FAD_binding_4"/>
    <property type="match status" value="1"/>
</dbReference>
<dbReference type="Gene3D" id="3.40.462.20">
    <property type="match status" value="1"/>
</dbReference>
<keyword evidence="3" id="KW-0285">Flavoprotein</keyword>
<evidence type="ECO:0000256" key="5">
    <source>
        <dbReference type="ARBA" id="ARBA00023002"/>
    </source>
</evidence>
<dbReference type="SUPFAM" id="SSF56176">
    <property type="entry name" value="FAD-binding/transporter-associated domain-like"/>
    <property type="match status" value="1"/>
</dbReference>
<dbReference type="InterPro" id="IPR012951">
    <property type="entry name" value="BBE"/>
</dbReference>
<proteinExistence type="inferred from homology"/>
<evidence type="ECO:0000313" key="8">
    <source>
        <dbReference type="EMBL" id="KAK3948188.1"/>
    </source>
</evidence>
<evidence type="ECO:0000313" key="9">
    <source>
        <dbReference type="Proteomes" id="UP001303222"/>
    </source>
</evidence>
<evidence type="ECO:0000256" key="2">
    <source>
        <dbReference type="ARBA" id="ARBA00005466"/>
    </source>
</evidence>
<keyword evidence="5" id="KW-0560">Oxidoreductase</keyword>
<name>A0AAN6NQ86_9PEZI</name>
<feature type="chain" id="PRO_5042887785" description="FAD-binding PCMH-type domain-containing protein" evidence="6">
    <location>
        <begin position="35"/>
        <end position="558"/>
    </location>
</feature>
<dbReference type="InterPro" id="IPR016169">
    <property type="entry name" value="FAD-bd_PCMH_sub2"/>
</dbReference>
<evidence type="ECO:0000256" key="1">
    <source>
        <dbReference type="ARBA" id="ARBA00001974"/>
    </source>
</evidence>
<comment type="cofactor">
    <cofactor evidence="1">
        <name>FAD</name>
        <dbReference type="ChEBI" id="CHEBI:57692"/>
    </cofactor>
</comment>
<evidence type="ECO:0000256" key="3">
    <source>
        <dbReference type="ARBA" id="ARBA00022630"/>
    </source>
</evidence>
<dbReference type="InterPro" id="IPR016166">
    <property type="entry name" value="FAD-bd_PCMH"/>
</dbReference>
<dbReference type="Pfam" id="PF08031">
    <property type="entry name" value="BBE"/>
    <property type="match status" value="1"/>
</dbReference>
<dbReference type="EMBL" id="MU859279">
    <property type="protein sequence ID" value="KAK3948188.1"/>
    <property type="molecule type" value="Genomic_DNA"/>
</dbReference>
<evidence type="ECO:0000259" key="7">
    <source>
        <dbReference type="PROSITE" id="PS51387"/>
    </source>
</evidence>
<reference evidence="8" key="1">
    <citation type="journal article" date="2023" name="Mol. Phylogenet. Evol.">
        <title>Genome-scale phylogeny and comparative genomics of the fungal order Sordariales.</title>
        <authorList>
            <person name="Hensen N."/>
            <person name="Bonometti L."/>
            <person name="Westerberg I."/>
            <person name="Brannstrom I.O."/>
            <person name="Guillou S."/>
            <person name="Cros-Aarteil S."/>
            <person name="Calhoun S."/>
            <person name="Haridas S."/>
            <person name="Kuo A."/>
            <person name="Mondo S."/>
            <person name="Pangilinan J."/>
            <person name="Riley R."/>
            <person name="LaButti K."/>
            <person name="Andreopoulos B."/>
            <person name="Lipzen A."/>
            <person name="Chen C."/>
            <person name="Yan M."/>
            <person name="Daum C."/>
            <person name="Ng V."/>
            <person name="Clum A."/>
            <person name="Steindorff A."/>
            <person name="Ohm R.A."/>
            <person name="Martin F."/>
            <person name="Silar P."/>
            <person name="Natvig D.O."/>
            <person name="Lalanne C."/>
            <person name="Gautier V."/>
            <person name="Ament-Velasquez S.L."/>
            <person name="Kruys A."/>
            <person name="Hutchinson M.I."/>
            <person name="Powell A.J."/>
            <person name="Barry K."/>
            <person name="Miller A.N."/>
            <person name="Grigoriev I.V."/>
            <person name="Debuchy R."/>
            <person name="Gladieux P."/>
            <person name="Hiltunen Thoren M."/>
            <person name="Johannesson H."/>
        </authorList>
    </citation>
    <scope>NUCLEOTIDE SEQUENCE</scope>
    <source>
        <strain evidence="8">CBS 626.80</strain>
    </source>
</reference>
<accession>A0AAN6NQ86</accession>